<dbReference type="STRING" id="98403.A0A151GAI7"/>
<dbReference type="SUPFAM" id="SSF144083">
    <property type="entry name" value="Magnesium transport protein CorA, transmembrane region"/>
    <property type="match status" value="1"/>
</dbReference>
<evidence type="ECO:0000256" key="5">
    <source>
        <dbReference type="SAM" id="MobiDB-lite"/>
    </source>
</evidence>
<dbReference type="GeneID" id="63718696"/>
<comment type="caution">
    <text evidence="7">The sequence shown here is derived from an EMBL/GenBank/DDBJ whole genome shotgun (WGS) entry which is preliminary data.</text>
</comment>
<dbReference type="InterPro" id="IPR002523">
    <property type="entry name" value="MgTranspt_CorA/ZnTranspt_ZntB"/>
</dbReference>
<feature type="region of interest" description="Disordered" evidence="5">
    <location>
        <begin position="1"/>
        <end position="29"/>
    </location>
</feature>
<accession>A0A151GAI7</accession>
<organism evidence="7 8">
    <name type="scientific">Drechmeria coniospora</name>
    <name type="common">Nematophagous fungus</name>
    <name type="synonym">Meria coniospora</name>
    <dbReference type="NCBI Taxonomy" id="98403"/>
    <lineage>
        <taxon>Eukaryota</taxon>
        <taxon>Fungi</taxon>
        <taxon>Dikarya</taxon>
        <taxon>Ascomycota</taxon>
        <taxon>Pezizomycotina</taxon>
        <taxon>Sordariomycetes</taxon>
        <taxon>Hypocreomycetidae</taxon>
        <taxon>Hypocreales</taxon>
        <taxon>Ophiocordycipitaceae</taxon>
        <taxon>Drechmeria</taxon>
    </lineage>
</organism>
<dbReference type="PANTHER" id="PTHR46494">
    <property type="entry name" value="CORA FAMILY METAL ION TRANSPORTER (EUROFUNG)"/>
    <property type="match status" value="1"/>
</dbReference>
<feature type="transmembrane region" description="Helical" evidence="6">
    <location>
        <begin position="567"/>
        <end position="588"/>
    </location>
</feature>
<evidence type="ECO:0000313" key="8">
    <source>
        <dbReference type="Proteomes" id="UP000076580"/>
    </source>
</evidence>
<reference evidence="7 8" key="1">
    <citation type="journal article" date="2016" name="Sci. Rep.">
        <title>Insights into Adaptations to a Near-Obligate Nematode Endoparasitic Lifestyle from the Finished Genome of Drechmeria coniospora.</title>
        <authorList>
            <person name="Zhang L."/>
            <person name="Zhou Z."/>
            <person name="Guo Q."/>
            <person name="Fokkens L."/>
            <person name="Miskei M."/>
            <person name="Pocsi I."/>
            <person name="Zhang W."/>
            <person name="Chen M."/>
            <person name="Wang L."/>
            <person name="Sun Y."/>
            <person name="Donzelli B.G."/>
            <person name="Gibson D.M."/>
            <person name="Nelson D.R."/>
            <person name="Luo J.G."/>
            <person name="Rep M."/>
            <person name="Liu H."/>
            <person name="Yang S."/>
            <person name="Wang J."/>
            <person name="Krasnoff S.B."/>
            <person name="Xu Y."/>
            <person name="Molnar I."/>
            <person name="Lin M."/>
        </authorList>
    </citation>
    <scope>NUCLEOTIDE SEQUENCE [LARGE SCALE GENOMIC DNA]</scope>
    <source>
        <strain evidence="7 8">ARSEF 6962</strain>
    </source>
</reference>
<dbReference type="InParanoid" id="A0A151GAI7"/>
<evidence type="ECO:0000256" key="3">
    <source>
        <dbReference type="ARBA" id="ARBA00022989"/>
    </source>
</evidence>
<dbReference type="GO" id="GO:0015095">
    <property type="term" value="F:magnesium ion transmembrane transporter activity"/>
    <property type="evidence" value="ECO:0007669"/>
    <property type="project" value="TreeGrafter"/>
</dbReference>
<keyword evidence="8" id="KW-1185">Reference proteome</keyword>
<proteinExistence type="predicted"/>
<evidence type="ECO:0000256" key="6">
    <source>
        <dbReference type="SAM" id="Phobius"/>
    </source>
</evidence>
<name>A0A151GAI7_DRECN</name>
<protein>
    <recommendedName>
        <fullName evidence="9">Mg2+ transporter protein, CorA-like/Zinc transport protein ZntB</fullName>
    </recommendedName>
</protein>
<keyword evidence="4 6" id="KW-0472">Membrane</keyword>
<feature type="transmembrane region" description="Helical" evidence="6">
    <location>
        <begin position="603"/>
        <end position="625"/>
    </location>
</feature>
<dbReference type="InterPro" id="IPR045863">
    <property type="entry name" value="CorA_TM1_TM2"/>
</dbReference>
<dbReference type="EMBL" id="LAYC01000003">
    <property type="protein sequence ID" value="KYK54097.1"/>
    <property type="molecule type" value="Genomic_DNA"/>
</dbReference>
<keyword evidence="2 6" id="KW-0812">Transmembrane</keyword>
<dbReference type="Pfam" id="PF01544">
    <property type="entry name" value="CorA"/>
    <property type="match status" value="1"/>
</dbReference>
<dbReference type="AlphaFoldDB" id="A0A151GAI7"/>
<dbReference type="RefSeq" id="XP_040653449.1">
    <property type="nucleotide sequence ID" value="XM_040803345.1"/>
</dbReference>
<dbReference type="GO" id="GO:0005886">
    <property type="term" value="C:plasma membrane"/>
    <property type="evidence" value="ECO:0007669"/>
    <property type="project" value="UniProtKB-SubCell"/>
</dbReference>
<evidence type="ECO:0000256" key="4">
    <source>
        <dbReference type="ARBA" id="ARBA00023136"/>
    </source>
</evidence>
<comment type="subcellular location">
    <subcellularLocation>
        <location evidence="1">Cell membrane</location>
        <topology evidence="1">Multi-pass membrane protein</topology>
    </subcellularLocation>
</comment>
<keyword evidence="3 6" id="KW-1133">Transmembrane helix</keyword>
<dbReference type="GO" id="GO:0050897">
    <property type="term" value="F:cobalt ion binding"/>
    <property type="evidence" value="ECO:0007669"/>
    <property type="project" value="TreeGrafter"/>
</dbReference>
<dbReference type="Gene3D" id="1.20.58.340">
    <property type="entry name" value="Magnesium transport protein CorA, transmembrane region"/>
    <property type="match status" value="1"/>
</dbReference>
<gene>
    <name evidence="7" type="ORF">DCS_06053</name>
</gene>
<dbReference type="GO" id="GO:0000287">
    <property type="term" value="F:magnesium ion binding"/>
    <property type="evidence" value="ECO:0007669"/>
    <property type="project" value="TreeGrafter"/>
</dbReference>
<dbReference type="PANTHER" id="PTHR46494:SF1">
    <property type="entry name" value="CORA FAMILY METAL ION TRANSPORTER (EUROFUNG)"/>
    <property type="match status" value="1"/>
</dbReference>
<evidence type="ECO:0000256" key="1">
    <source>
        <dbReference type="ARBA" id="ARBA00004651"/>
    </source>
</evidence>
<sequence length="667" mass="75002">MEPATQGCENRVLPSERPDTNNSVPGAPSRLETSTIKILQSFSKRTTHTDVQHAEVQQIKESQRRKARAALARLRKLLEHPTTIDSIKGILTGERINATEIDECTQAIIDVFAAPRSYVSISITDIGAKQGIHITDSLGNIERCSTIPNHMNSKPSDVDVRWIHVPIGRGVLQSTIEDLFNYSGNRCAGKSFSATGSEGWPYPEIVTTSFFADKTLQEHLDAIETLSTVERLETAGPRRDPLSGFTDRQKHDLRWRAGLLDLELRALDMVVADLPLMLEETVVGHASPLDTRQALFSQTNSQGLSTHHQFKNAILMMGELRAFHRSDGRVLRKMKISWLMLSLIMTGFLLTFSNQSGVDYLGDDFKNHLASRLELVLQDPEASVLGHTMKTFLNGGTSRWGRRTVEWLIVYLFTEAAVAPHNIRHGRIAISYLQAYSNIAKELKKQHNEPWVRGDRAKLVNRYVDCIRSMKAIKTATSNKLEVILGMQTDCERMEGELDAEGIEANQDPMAESFAERLSWARGLLEEQSRDVDRLIDHFQDSLNIVFQQQTIELNELAVATESQNKAILIFTSVTVVFLPLSFFTSYFGMNLSGLAQTSRDEAFFWEVCGTTTVVIVGVLFISAFKHRLLRRRSELPRIVCWNGSRVDTMRREKSDSSLTLESGLMP</sequence>
<evidence type="ECO:0000313" key="7">
    <source>
        <dbReference type="EMBL" id="KYK54097.1"/>
    </source>
</evidence>
<evidence type="ECO:0008006" key="9">
    <source>
        <dbReference type="Google" id="ProtNLM"/>
    </source>
</evidence>
<feature type="transmembrane region" description="Helical" evidence="6">
    <location>
        <begin position="336"/>
        <end position="352"/>
    </location>
</feature>
<dbReference type="GO" id="GO:0015087">
    <property type="term" value="F:cobalt ion transmembrane transporter activity"/>
    <property type="evidence" value="ECO:0007669"/>
    <property type="project" value="TreeGrafter"/>
</dbReference>
<dbReference type="Proteomes" id="UP000076580">
    <property type="component" value="Chromosome 03"/>
</dbReference>
<evidence type="ECO:0000256" key="2">
    <source>
        <dbReference type="ARBA" id="ARBA00022692"/>
    </source>
</evidence>